<reference evidence="4" key="2">
    <citation type="submission" date="2018-04" db="EMBL/GenBank/DDBJ databases">
        <title>Complete genome sequence of Sulfodiicoccus acidiphilus strain HS-1.</title>
        <authorList>
            <person name="Sakai H.D."/>
            <person name="Kurosawa N."/>
        </authorList>
    </citation>
    <scope>NUCLEOTIDE SEQUENCE [LARGE SCALE GENOMIC DNA]</scope>
    <source>
        <strain evidence="4">HS-1</strain>
    </source>
</reference>
<dbReference type="EMBL" id="BMQS01000006">
    <property type="protein sequence ID" value="GGT92623.1"/>
    <property type="molecule type" value="Genomic_DNA"/>
</dbReference>
<organism evidence="2 4">
    <name type="scientific">Sulfodiicoccus acidiphilus</name>
    <dbReference type="NCBI Taxonomy" id="1670455"/>
    <lineage>
        <taxon>Archaea</taxon>
        <taxon>Thermoproteota</taxon>
        <taxon>Thermoprotei</taxon>
        <taxon>Sulfolobales</taxon>
        <taxon>Sulfolobaceae</taxon>
        <taxon>Sulfodiicoccus</taxon>
    </lineage>
</organism>
<evidence type="ECO:0000313" key="3">
    <source>
        <dbReference type="EMBL" id="GGT92623.1"/>
    </source>
</evidence>
<dbReference type="AlphaFoldDB" id="A0A348B5Q9"/>
<evidence type="ECO:0000256" key="1">
    <source>
        <dbReference type="SAM" id="MobiDB-lite"/>
    </source>
</evidence>
<dbReference type="Proteomes" id="UP000276741">
    <property type="component" value="Chromosome"/>
</dbReference>
<dbReference type="Proteomes" id="UP000616143">
    <property type="component" value="Unassembled WGS sequence"/>
</dbReference>
<sequence length="51" mass="5729">MRQGQDFSVEGRRSREHDVDRLSQECPGPSNSSIPRVEAVLNNPFTEEAVT</sequence>
<reference evidence="2" key="3">
    <citation type="journal article" date="2019" name="BMC Res. Notes">
        <title>Complete genome sequence of the Sulfodiicoccus acidiphilus strain HS-1T, the first crenarchaeon that lacks polB3, isolated from an acidic hot spring in Ohwaku-dani, Hakone, Japan.</title>
        <authorList>
            <person name="Sakai H.D."/>
            <person name="Kurosawa N."/>
        </authorList>
    </citation>
    <scope>NUCLEOTIDE SEQUENCE</scope>
    <source>
        <strain evidence="2">HS-1</strain>
    </source>
</reference>
<reference evidence="3" key="4">
    <citation type="submission" date="2020-09" db="EMBL/GenBank/DDBJ databases">
        <authorList>
            <person name="Sun Q."/>
            <person name="Ohkuma M."/>
        </authorList>
    </citation>
    <scope>NUCLEOTIDE SEQUENCE</scope>
    <source>
        <strain evidence="3">JCM 31740</strain>
    </source>
</reference>
<protein>
    <submittedName>
        <fullName evidence="2">Uncharacterized protein</fullName>
    </submittedName>
</protein>
<dbReference type="EMBL" id="AP018553">
    <property type="protein sequence ID" value="BBD73511.1"/>
    <property type="molecule type" value="Genomic_DNA"/>
</dbReference>
<keyword evidence="4" id="KW-1185">Reference proteome</keyword>
<evidence type="ECO:0000313" key="4">
    <source>
        <dbReference type="Proteomes" id="UP000276741"/>
    </source>
</evidence>
<name>A0A348B5Q9_9CREN</name>
<feature type="compositionally biased region" description="Basic and acidic residues" evidence="1">
    <location>
        <begin position="9"/>
        <end position="23"/>
    </location>
</feature>
<feature type="region of interest" description="Disordered" evidence="1">
    <location>
        <begin position="1"/>
        <end position="51"/>
    </location>
</feature>
<gene>
    <name evidence="3" type="ORF">GCM10007116_07990</name>
    <name evidence="2" type="ORF">HS1genome_1900</name>
</gene>
<reference evidence="3" key="1">
    <citation type="journal article" date="2014" name="Int. J. Syst. Evol. Microbiol.">
        <title>Complete genome sequence of Corynebacterium casei LMG S-19264T (=DSM 44701T), isolated from a smear-ripened cheese.</title>
        <authorList>
            <consortium name="US DOE Joint Genome Institute (JGI-PGF)"/>
            <person name="Walter F."/>
            <person name="Albersmeier A."/>
            <person name="Kalinowski J."/>
            <person name="Ruckert C."/>
        </authorList>
    </citation>
    <scope>NUCLEOTIDE SEQUENCE</scope>
    <source>
        <strain evidence="3">JCM 31740</strain>
    </source>
</reference>
<proteinExistence type="predicted"/>
<evidence type="ECO:0000313" key="2">
    <source>
        <dbReference type="EMBL" id="BBD73511.1"/>
    </source>
</evidence>
<dbReference type="KEGG" id="sacd:HS1genome_1900"/>
<accession>A0A348B5Q9</accession>